<dbReference type="PANTHER" id="PTHR22749">
    <property type="entry name" value="RIBOFLAVIN KINASE/FMN ADENYLYLTRANSFERASE"/>
    <property type="match status" value="1"/>
</dbReference>
<dbReference type="GO" id="GO:0009398">
    <property type="term" value="P:FMN biosynthetic process"/>
    <property type="evidence" value="ECO:0007669"/>
    <property type="project" value="UniProtKB-UniPathway"/>
</dbReference>
<dbReference type="Pfam" id="PF06574">
    <property type="entry name" value="FAD_syn"/>
    <property type="match status" value="1"/>
</dbReference>
<sequence>MQVVTDLSAWPWPDDRSVITIGAYDGVHLGHQAVITQVRERAASVGARSVVVTFDRHPASVVRPDAAPRLLTNTDQKLELLAATGVDAVVVLSFTPEQSKEIPSDFVQRVIVDGLHASTVIVGSDFHFGHMRQGNVTLLREMGERHDFTCEPVVLIARADGIDEPVSSTAIRRALAGGEIATATKMLGHPYEVIGTVVTGDQRGRTIGFPTANVEIPNGMCVPSDGVYAGIYRRPDGSEHPCAINLGRRPTFYVNAEHSLLEAYLMDFSGNLYGETAAVQFVAFLRSERQFAGIDELKNQLQVDIAHARDAVATHLQ</sequence>
<dbReference type="AlphaFoldDB" id="A0A6J6AH30"/>
<reference evidence="17" key="1">
    <citation type="submission" date="2020-05" db="EMBL/GenBank/DDBJ databases">
        <authorList>
            <person name="Chiriac C."/>
            <person name="Salcher M."/>
            <person name="Ghai R."/>
            <person name="Kavagutti S V."/>
        </authorList>
    </citation>
    <scope>NUCLEOTIDE SEQUENCE</scope>
</reference>
<evidence type="ECO:0000256" key="15">
    <source>
        <dbReference type="ARBA" id="ARBA00023268"/>
    </source>
</evidence>
<dbReference type="EC" id="2.7.1.26" evidence="4"/>
<protein>
    <recommendedName>
        <fullName evidence="6">Bifunctional riboflavin kinase/FMN adenylyltransferase</fullName>
        <ecNumber evidence="4">2.7.1.26</ecNumber>
        <ecNumber evidence="5">2.7.7.2</ecNumber>
    </recommendedName>
</protein>
<dbReference type="GO" id="GO:0005524">
    <property type="term" value="F:ATP binding"/>
    <property type="evidence" value="ECO:0007669"/>
    <property type="project" value="UniProtKB-KW"/>
</dbReference>
<evidence type="ECO:0000256" key="4">
    <source>
        <dbReference type="ARBA" id="ARBA00012105"/>
    </source>
</evidence>
<evidence type="ECO:0000259" key="16">
    <source>
        <dbReference type="SMART" id="SM00904"/>
    </source>
</evidence>
<dbReference type="Gene3D" id="3.40.50.620">
    <property type="entry name" value="HUPs"/>
    <property type="match status" value="1"/>
</dbReference>
<evidence type="ECO:0000256" key="10">
    <source>
        <dbReference type="ARBA" id="ARBA00022695"/>
    </source>
</evidence>
<dbReference type="PROSITE" id="PS50007">
    <property type="entry name" value="PIPLC_X_DOMAIN"/>
    <property type="match status" value="1"/>
</dbReference>
<keyword evidence="13" id="KW-0274">FAD</keyword>
<evidence type="ECO:0000313" key="17">
    <source>
        <dbReference type="EMBL" id="CAB4367884.1"/>
    </source>
</evidence>
<dbReference type="PIRSF" id="PIRSF004491">
    <property type="entry name" value="FAD_Synth"/>
    <property type="match status" value="1"/>
</dbReference>
<dbReference type="GO" id="GO:0008531">
    <property type="term" value="F:riboflavin kinase activity"/>
    <property type="evidence" value="ECO:0007669"/>
    <property type="project" value="UniProtKB-EC"/>
</dbReference>
<evidence type="ECO:0000256" key="5">
    <source>
        <dbReference type="ARBA" id="ARBA00012393"/>
    </source>
</evidence>
<dbReference type="InterPro" id="IPR015864">
    <property type="entry name" value="FAD_synthase"/>
</dbReference>
<comment type="similarity">
    <text evidence="3">Belongs to the RibF family.</text>
</comment>
<evidence type="ECO:0000256" key="8">
    <source>
        <dbReference type="ARBA" id="ARBA00022643"/>
    </source>
</evidence>
<evidence type="ECO:0000256" key="1">
    <source>
        <dbReference type="ARBA" id="ARBA00004726"/>
    </source>
</evidence>
<dbReference type="InterPro" id="IPR023465">
    <property type="entry name" value="Riboflavin_kinase_dom_sf"/>
</dbReference>
<feature type="domain" description="Riboflavin kinase" evidence="16">
    <location>
        <begin position="186"/>
        <end position="313"/>
    </location>
</feature>
<dbReference type="SUPFAM" id="SSF52374">
    <property type="entry name" value="Nucleotidylyl transferase"/>
    <property type="match status" value="1"/>
</dbReference>
<keyword evidence="9" id="KW-0808">Transferase</keyword>
<evidence type="ECO:0000256" key="12">
    <source>
        <dbReference type="ARBA" id="ARBA00022777"/>
    </source>
</evidence>
<dbReference type="NCBIfam" id="TIGR00083">
    <property type="entry name" value="ribF"/>
    <property type="match status" value="1"/>
</dbReference>
<comment type="pathway">
    <text evidence="1">Cofactor biosynthesis; FAD biosynthesis; FAD from FMN: step 1/1.</text>
</comment>
<evidence type="ECO:0000256" key="14">
    <source>
        <dbReference type="ARBA" id="ARBA00022840"/>
    </source>
</evidence>
<evidence type="ECO:0000256" key="2">
    <source>
        <dbReference type="ARBA" id="ARBA00005201"/>
    </source>
</evidence>
<keyword evidence="7" id="KW-0285">Flavoprotein</keyword>
<dbReference type="InterPro" id="IPR023468">
    <property type="entry name" value="Riboflavin_kinase"/>
</dbReference>
<dbReference type="InterPro" id="IPR002606">
    <property type="entry name" value="Riboflavin_kinase_bac"/>
</dbReference>
<keyword evidence="11" id="KW-0547">Nucleotide-binding</keyword>
<dbReference type="EC" id="2.7.7.2" evidence="5"/>
<dbReference type="Pfam" id="PF01687">
    <property type="entry name" value="Flavokinase"/>
    <property type="match status" value="1"/>
</dbReference>
<keyword evidence="15" id="KW-0511">Multifunctional enzyme</keyword>
<dbReference type="InterPro" id="IPR014729">
    <property type="entry name" value="Rossmann-like_a/b/a_fold"/>
</dbReference>
<dbReference type="FunFam" id="3.40.50.620:FF:000021">
    <property type="entry name" value="Riboflavin biosynthesis protein"/>
    <property type="match status" value="1"/>
</dbReference>
<keyword evidence="8" id="KW-0288">FMN</keyword>
<dbReference type="InterPro" id="IPR015865">
    <property type="entry name" value="Riboflavin_kinase_bac/euk"/>
</dbReference>
<evidence type="ECO:0000256" key="6">
    <source>
        <dbReference type="ARBA" id="ARBA00018483"/>
    </source>
</evidence>
<dbReference type="NCBIfam" id="NF004160">
    <property type="entry name" value="PRK05627.1-3"/>
    <property type="match status" value="1"/>
</dbReference>
<organism evidence="17">
    <name type="scientific">freshwater metagenome</name>
    <dbReference type="NCBI Taxonomy" id="449393"/>
    <lineage>
        <taxon>unclassified sequences</taxon>
        <taxon>metagenomes</taxon>
        <taxon>ecological metagenomes</taxon>
    </lineage>
</organism>
<dbReference type="SUPFAM" id="SSF82114">
    <property type="entry name" value="Riboflavin kinase-like"/>
    <property type="match status" value="1"/>
</dbReference>
<evidence type="ECO:0000256" key="11">
    <source>
        <dbReference type="ARBA" id="ARBA00022741"/>
    </source>
</evidence>
<dbReference type="GO" id="GO:0006747">
    <property type="term" value="P:FAD biosynthetic process"/>
    <property type="evidence" value="ECO:0007669"/>
    <property type="project" value="UniProtKB-UniPathway"/>
</dbReference>
<comment type="pathway">
    <text evidence="2">Cofactor biosynthesis; FMN biosynthesis; FMN from riboflavin (ATP route): step 1/1.</text>
</comment>
<gene>
    <name evidence="17" type="ORF">UFOPK4179_00677</name>
</gene>
<dbReference type="GO" id="GO:0009231">
    <property type="term" value="P:riboflavin biosynthetic process"/>
    <property type="evidence" value="ECO:0007669"/>
    <property type="project" value="InterPro"/>
</dbReference>
<dbReference type="GO" id="GO:0003919">
    <property type="term" value="F:FMN adenylyltransferase activity"/>
    <property type="evidence" value="ECO:0007669"/>
    <property type="project" value="UniProtKB-EC"/>
</dbReference>
<accession>A0A6J6AH30</accession>
<dbReference type="Gene3D" id="2.40.30.30">
    <property type="entry name" value="Riboflavin kinase-like"/>
    <property type="match status" value="1"/>
</dbReference>
<evidence type="ECO:0000256" key="13">
    <source>
        <dbReference type="ARBA" id="ARBA00022827"/>
    </source>
</evidence>
<keyword evidence="14" id="KW-0067">ATP-binding</keyword>
<dbReference type="SMART" id="SM00904">
    <property type="entry name" value="Flavokinase"/>
    <property type="match status" value="1"/>
</dbReference>
<evidence type="ECO:0000256" key="7">
    <source>
        <dbReference type="ARBA" id="ARBA00022630"/>
    </source>
</evidence>
<dbReference type="UniPathway" id="UPA00277">
    <property type="reaction ID" value="UER00407"/>
</dbReference>
<keyword evidence="10" id="KW-0548">Nucleotidyltransferase</keyword>
<evidence type="ECO:0000256" key="3">
    <source>
        <dbReference type="ARBA" id="ARBA00010214"/>
    </source>
</evidence>
<name>A0A6J6AH30_9ZZZZ</name>
<dbReference type="UniPathway" id="UPA00276">
    <property type="reaction ID" value="UER00406"/>
</dbReference>
<proteinExistence type="inferred from homology"/>
<keyword evidence="12" id="KW-0418">Kinase</keyword>
<dbReference type="CDD" id="cd02064">
    <property type="entry name" value="FAD_synthetase_N"/>
    <property type="match status" value="1"/>
</dbReference>
<dbReference type="PANTHER" id="PTHR22749:SF6">
    <property type="entry name" value="RIBOFLAVIN KINASE"/>
    <property type="match status" value="1"/>
</dbReference>
<evidence type="ECO:0000256" key="9">
    <source>
        <dbReference type="ARBA" id="ARBA00022679"/>
    </source>
</evidence>
<dbReference type="EMBL" id="CAETWZ010000052">
    <property type="protein sequence ID" value="CAB4367884.1"/>
    <property type="molecule type" value="Genomic_DNA"/>
</dbReference>